<evidence type="ECO:0000313" key="2">
    <source>
        <dbReference type="EMBL" id="GGU12897.1"/>
    </source>
</evidence>
<comment type="caution">
    <text evidence="2">The sequence shown here is derived from an EMBL/GenBank/DDBJ whole genome shotgun (WGS) entry which is preliminary data.</text>
</comment>
<accession>A0ABQ2U8S2</accession>
<keyword evidence="1" id="KW-0732">Signal</keyword>
<evidence type="ECO:0000313" key="3">
    <source>
        <dbReference type="Proteomes" id="UP000649573"/>
    </source>
</evidence>
<feature type="chain" id="PRO_5046613016" evidence="1">
    <location>
        <begin position="24"/>
        <end position="59"/>
    </location>
</feature>
<gene>
    <name evidence="2" type="ORF">GCM10010178_00010</name>
</gene>
<organism evidence="2 3">
    <name type="scientific">Lentzea flava</name>
    <dbReference type="NCBI Taxonomy" id="103732"/>
    <lineage>
        <taxon>Bacteria</taxon>
        <taxon>Bacillati</taxon>
        <taxon>Actinomycetota</taxon>
        <taxon>Actinomycetes</taxon>
        <taxon>Pseudonocardiales</taxon>
        <taxon>Pseudonocardiaceae</taxon>
        <taxon>Lentzea</taxon>
    </lineage>
</organism>
<keyword evidence="3" id="KW-1185">Reference proteome</keyword>
<protein>
    <submittedName>
        <fullName evidence="2">Uncharacterized protein</fullName>
    </submittedName>
</protein>
<dbReference type="RefSeq" id="WP_189251425.1">
    <property type="nucleotide sequence ID" value="NZ_BMRE01000001.1"/>
</dbReference>
<sequence length="59" mass="5911">MRKLVMSSGAASARLLVGMPTSAAEVGVAACTAALPGSAIDDGNPRHYAGPVKQQVRCA</sequence>
<evidence type="ECO:0000256" key="1">
    <source>
        <dbReference type="SAM" id="SignalP"/>
    </source>
</evidence>
<feature type="signal peptide" evidence="1">
    <location>
        <begin position="1"/>
        <end position="23"/>
    </location>
</feature>
<name>A0ABQ2U8S2_9PSEU</name>
<dbReference type="EMBL" id="BMRE01000001">
    <property type="protein sequence ID" value="GGU12897.1"/>
    <property type="molecule type" value="Genomic_DNA"/>
</dbReference>
<dbReference type="Proteomes" id="UP000649573">
    <property type="component" value="Unassembled WGS sequence"/>
</dbReference>
<reference evidence="3" key="1">
    <citation type="journal article" date="2019" name="Int. J. Syst. Evol. Microbiol.">
        <title>The Global Catalogue of Microorganisms (GCM) 10K type strain sequencing project: providing services to taxonomists for standard genome sequencing and annotation.</title>
        <authorList>
            <consortium name="The Broad Institute Genomics Platform"/>
            <consortium name="The Broad Institute Genome Sequencing Center for Infectious Disease"/>
            <person name="Wu L."/>
            <person name="Ma J."/>
        </authorList>
    </citation>
    <scope>NUCLEOTIDE SEQUENCE [LARGE SCALE GENOMIC DNA]</scope>
    <source>
        <strain evidence="3">JCM 3296</strain>
    </source>
</reference>
<proteinExistence type="predicted"/>